<dbReference type="AlphaFoldDB" id="A0A0S2ZLA0"/>
<dbReference type="PANTHER" id="PTHR37291:SF1">
    <property type="entry name" value="TYPE IV METHYL-DIRECTED RESTRICTION ENZYME ECOKMCRB SUBUNIT"/>
    <property type="match status" value="1"/>
</dbReference>
<proteinExistence type="predicted"/>
<dbReference type="KEGG" id="fhw:RN87_03465"/>
<dbReference type="GO" id="GO:0005524">
    <property type="term" value="F:ATP binding"/>
    <property type="evidence" value="ECO:0007669"/>
    <property type="project" value="InterPro"/>
</dbReference>
<sequence>MQGIKETQDILNKENLCLIFAWDPEVSKWTAEKYKEAFFKVKNGEKYLIRDWKCGRKNEVEEKTEVFIIKVGVEPKGIIGHGYIKKVPDKKNEEDKKWWVDIEFDKLLDYENEKILKTEDLINKLSEQNWTNGIQNPGTKIKETVVPELRKMWNKLINGEENSKTSDGGDEETMKKEFDKNVIFYGPPGTGKTYTTAKRAVEICKTESEKELTDYSEIMKKYNELKENNRIEFITFHQSYGYEEFIEGIKPKVLNEDDESEDESENNQESKTNIKIENDVKYKIEAGIFKKFCDNAKKAIIESKSNIYISPKAIVWKVTLRDEVKEDCFTNNHVRINFKLGTAGASKFDNEIKKGDIIITTDGSRTKINGIAVVIDDKAYTLNKAQSDTTTRNVDWLVKGINEDIYEINDKKILPRKTVTKVPNMKVEDIIKLAKEKNSKVLSKIDIEKNTKPYVFIIDEINRGNISKIFGELITLIEPTKRSGKKECISTKLPYSKEEFTVPDNVYIIGTMNTADRSIALMDTALRRRFKFEEMLPNYDLLKDIFVEDKGTKVNIGAMLKVINERIEYLYDREHTIGHAVFLELKENNNIDKLENIFKKSVIPLLQEYFYEDYEKIRIVLGDNAKDEDEQFISAVSIPEDVFEGNIGDIDIPEKKYIINYDNFKNIMAYKNISKKLSDE</sequence>
<dbReference type="REBASE" id="132597">
    <property type="entry name" value="FhwF174McrBCP"/>
</dbReference>
<dbReference type="RefSeq" id="WP_029493229.1">
    <property type="nucleotide sequence ID" value="NZ_ATKF01000053.1"/>
</dbReference>
<dbReference type="PANTHER" id="PTHR37291">
    <property type="entry name" value="5-METHYLCYTOSINE-SPECIFIC RESTRICTION ENZYME B"/>
    <property type="match status" value="1"/>
</dbReference>
<evidence type="ECO:0000259" key="1">
    <source>
        <dbReference type="SMART" id="SM00382"/>
    </source>
</evidence>
<dbReference type="Gene3D" id="3.40.50.300">
    <property type="entry name" value="P-loop containing nucleotide triphosphate hydrolases"/>
    <property type="match status" value="2"/>
</dbReference>
<dbReference type="InterPro" id="IPR027417">
    <property type="entry name" value="P-loop_NTPase"/>
</dbReference>
<gene>
    <name evidence="2" type="ORF">RN87_03465</name>
</gene>
<reference evidence="2 3" key="1">
    <citation type="submission" date="2015-11" db="EMBL/GenBank/DDBJ databases">
        <authorList>
            <person name="Zhang Y."/>
            <person name="Guo Z."/>
        </authorList>
    </citation>
    <scope>NUCLEOTIDE SEQUENCE [LARGE SCALE GENOMIC DNA]</scope>
    <source>
        <strain evidence="2 3">ChDC F174</strain>
    </source>
</reference>
<organism evidence="2">
    <name type="scientific">Fusobacterium hwasookii ChDC F174</name>
    <dbReference type="NCBI Taxonomy" id="1307442"/>
    <lineage>
        <taxon>Bacteria</taxon>
        <taxon>Fusobacteriati</taxon>
        <taxon>Fusobacteriota</taxon>
        <taxon>Fusobacteriia</taxon>
        <taxon>Fusobacteriales</taxon>
        <taxon>Fusobacteriaceae</taxon>
        <taxon>Fusobacterium</taxon>
    </lineage>
</organism>
<feature type="domain" description="AAA+ ATPase" evidence="1">
    <location>
        <begin position="178"/>
        <end position="540"/>
    </location>
</feature>
<dbReference type="OrthoDB" id="9781481at2"/>
<protein>
    <submittedName>
        <fullName evidence="2">GTPase</fullName>
    </submittedName>
</protein>
<dbReference type="EMBL" id="CP013331">
    <property type="protein sequence ID" value="ALQ39614.1"/>
    <property type="molecule type" value="Genomic_DNA"/>
</dbReference>
<evidence type="ECO:0000313" key="2">
    <source>
        <dbReference type="EMBL" id="ALQ39614.1"/>
    </source>
</evidence>
<dbReference type="InterPro" id="IPR011704">
    <property type="entry name" value="ATPase_dyneun-rel_AAA"/>
</dbReference>
<name>A0A0S2ZLA0_9FUSO</name>
<dbReference type="Proteomes" id="UP000063275">
    <property type="component" value="Chromosome"/>
</dbReference>
<dbReference type="SUPFAM" id="SSF52540">
    <property type="entry name" value="P-loop containing nucleoside triphosphate hydrolases"/>
    <property type="match status" value="1"/>
</dbReference>
<accession>A0A0S2ZLA0</accession>
<dbReference type="GO" id="GO:0016887">
    <property type="term" value="F:ATP hydrolysis activity"/>
    <property type="evidence" value="ECO:0007669"/>
    <property type="project" value="InterPro"/>
</dbReference>
<dbReference type="InterPro" id="IPR052934">
    <property type="entry name" value="Methyl-DNA_Rec/Restrict_Enz"/>
</dbReference>
<dbReference type="InterPro" id="IPR003593">
    <property type="entry name" value="AAA+_ATPase"/>
</dbReference>
<dbReference type="SMART" id="SM00382">
    <property type="entry name" value="AAA"/>
    <property type="match status" value="1"/>
</dbReference>
<dbReference type="Pfam" id="PF07728">
    <property type="entry name" value="AAA_5"/>
    <property type="match status" value="1"/>
</dbReference>
<evidence type="ECO:0000313" key="3">
    <source>
        <dbReference type="Proteomes" id="UP000063275"/>
    </source>
</evidence>